<proteinExistence type="predicted"/>
<feature type="transmembrane region" description="Helical" evidence="1">
    <location>
        <begin position="12"/>
        <end position="32"/>
    </location>
</feature>
<reference evidence="2 3" key="1">
    <citation type="submission" date="2019-02" db="EMBL/GenBank/DDBJ databases">
        <title>Deep-cultivation of Planctomycetes and their phenomic and genomic characterization uncovers novel biology.</title>
        <authorList>
            <person name="Wiegand S."/>
            <person name="Jogler M."/>
            <person name="Boedeker C."/>
            <person name="Pinto D."/>
            <person name="Vollmers J."/>
            <person name="Rivas-Marin E."/>
            <person name="Kohn T."/>
            <person name="Peeters S.H."/>
            <person name="Heuer A."/>
            <person name="Rast P."/>
            <person name="Oberbeckmann S."/>
            <person name="Bunk B."/>
            <person name="Jeske O."/>
            <person name="Meyerdierks A."/>
            <person name="Storesund J.E."/>
            <person name="Kallscheuer N."/>
            <person name="Luecker S."/>
            <person name="Lage O.M."/>
            <person name="Pohl T."/>
            <person name="Merkel B.J."/>
            <person name="Hornburger P."/>
            <person name="Mueller R.-W."/>
            <person name="Bruemmer F."/>
            <person name="Labrenz M."/>
            <person name="Spormann A.M."/>
            <person name="Op Den Camp H."/>
            <person name="Overmann J."/>
            <person name="Amann R."/>
            <person name="Jetten M.S.M."/>
            <person name="Mascher T."/>
            <person name="Medema M.H."/>
            <person name="Devos D.P."/>
            <person name="Kaster A.-K."/>
            <person name="Ovreas L."/>
            <person name="Rohde M."/>
            <person name="Galperin M.Y."/>
            <person name="Jogler C."/>
        </authorList>
    </citation>
    <scope>NUCLEOTIDE SEQUENCE [LARGE SCALE GENOMIC DNA]</scope>
    <source>
        <strain evidence="2 3">Poly59</strain>
    </source>
</reference>
<accession>A0A5C6EH70</accession>
<keyword evidence="3" id="KW-1185">Reference proteome</keyword>
<keyword evidence="1" id="KW-0472">Membrane</keyword>
<keyword evidence="1" id="KW-0812">Transmembrane</keyword>
<dbReference type="OrthoDB" id="285245at2"/>
<evidence type="ECO:0000313" key="2">
    <source>
        <dbReference type="EMBL" id="TWU47824.1"/>
    </source>
</evidence>
<gene>
    <name evidence="2" type="ORF">Poly59_46660</name>
</gene>
<dbReference type="RefSeq" id="WP_146536280.1">
    <property type="nucleotide sequence ID" value="NZ_SJPX01000005.1"/>
</dbReference>
<organism evidence="2 3">
    <name type="scientific">Rubripirellula reticaptiva</name>
    <dbReference type="NCBI Taxonomy" id="2528013"/>
    <lineage>
        <taxon>Bacteria</taxon>
        <taxon>Pseudomonadati</taxon>
        <taxon>Planctomycetota</taxon>
        <taxon>Planctomycetia</taxon>
        <taxon>Pirellulales</taxon>
        <taxon>Pirellulaceae</taxon>
        <taxon>Rubripirellula</taxon>
    </lineage>
</organism>
<dbReference type="AlphaFoldDB" id="A0A5C6EH70"/>
<feature type="transmembrane region" description="Helical" evidence="1">
    <location>
        <begin position="113"/>
        <end position="133"/>
    </location>
</feature>
<sequence length="137" mass="15440">MNEIQVRNRNRLKWLLRLVGVSGLFAFGAAVMPEKWMIEIAGELGIDPFPDSPLTFYLARNLSLMYGFVGVMFLLIARDLDRYFELVRVLTFCTVAFGTGQWIVNSMAGLPTWWVLGESLSTIGGGLLMAWFVRGSR</sequence>
<dbReference type="Proteomes" id="UP000317977">
    <property type="component" value="Unassembled WGS sequence"/>
</dbReference>
<name>A0A5C6EH70_9BACT</name>
<dbReference type="EMBL" id="SJPX01000005">
    <property type="protein sequence ID" value="TWU47824.1"/>
    <property type="molecule type" value="Genomic_DNA"/>
</dbReference>
<evidence type="ECO:0000256" key="1">
    <source>
        <dbReference type="SAM" id="Phobius"/>
    </source>
</evidence>
<evidence type="ECO:0000313" key="3">
    <source>
        <dbReference type="Proteomes" id="UP000317977"/>
    </source>
</evidence>
<comment type="caution">
    <text evidence="2">The sequence shown here is derived from an EMBL/GenBank/DDBJ whole genome shotgun (WGS) entry which is preliminary data.</text>
</comment>
<keyword evidence="1" id="KW-1133">Transmembrane helix</keyword>
<feature type="transmembrane region" description="Helical" evidence="1">
    <location>
        <begin position="57"/>
        <end position="77"/>
    </location>
</feature>
<feature type="transmembrane region" description="Helical" evidence="1">
    <location>
        <begin position="89"/>
        <end position="107"/>
    </location>
</feature>
<protein>
    <submittedName>
        <fullName evidence="2">Uncharacterized protein</fullName>
    </submittedName>
</protein>